<dbReference type="AlphaFoldDB" id="A0A5C3M9N6"/>
<evidence type="ECO:0000313" key="1">
    <source>
        <dbReference type="EMBL" id="TFK42119.1"/>
    </source>
</evidence>
<protein>
    <submittedName>
        <fullName evidence="1">Uncharacterized protein</fullName>
    </submittedName>
</protein>
<gene>
    <name evidence="1" type="ORF">BDQ12DRAFT_677665</name>
</gene>
<reference evidence="1 2" key="1">
    <citation type="journal article" date="2019" name="Nat. Ecol. Evol.">
        <title>Megaphylogeny resolves global patterns of mushroom evolution.</title>
        <authorList>
            <person name="Varga T."/>
            <person name="Krizsan K."/>
            <person name="Foldi C."/>
            <person name="Dima B."/>
            <person name="Sanchez-Garcia M."/>
            <person name="Sanchez-Ramirez S."/>
            <person name="Szollosi G.J."/>
            <person name="Szarkandi J.G."/>
            <person name="Papp V."/>
            <person name="Albert L."/>
            <person name="Andreopoulos W."/>
            <person name="Angelini C."/>
            <person name="Antonin V."/>
            <person name="Barry K.W."/>
            <person name="Bougher N.L."/>
            <person name="Buchanan P."/>
            <person name="Buyck B."/>
            <person name="Bense V."/>
            <person name="Catcheside P."/>
            <person name="Chovatia M."/>
            <person name="Cooper J."/>
            <person name="Damon W."/>
            <person name="Desjardin D."/>
            <person name="Finy P."/>
            <person name="Geml J."/>
            <person name="Haridas S."/>
            <person name="Hughes K."/>
            <person name="Justo A."/>
            <person name="Karasinski D."/>
            <person name="Kautmanova I."/>
            <person name="Kiss B."/>
            <person name="Kocsube S."/>
            <person name="Kotiranta H."/>
            <person name="LaButti K.M."/>
            <person name="Lechner B.E."/>
            <person name="Liimatainen K."/>
            <person name="Lipzen A."/>
            <person name="Lukacs Z."/>
            <person name="Mihaltcheva S."/>
            <person name="Morgado L.N."/>
            <person name="Niskanen T."/>
            <person name="Noordeloos M.E."/>
            <person name="Ohm R.A."/>
            <person name="Ortiz-Santana B."/>
            <person name="Ovrebo C."/>
            <person name="Racz N."/>
            <person name="Riley R."/>
            <person name="Savchenko A."/>
            <person name="Shiryaev A."/>
            <person name="Soop K."/>
            <person name="Spirin V."/>
            <person name="Szebenyi C."/>
            <person name="Tomsovsky M."/>
            <person name="Tulloss R.E."/>
            <person name="Uehling J."/>
            <person name="Grigoriev I.V."/>
            <person name="Vagvolgyi C."/>
            <person name="Papp T."/>
            <person name="Martin F.M."/>
            <person name="Miettinen O."/>
            <person name="Hibbett D.S."/>
            <person name="Nagy L.G."/>
        </authorList>
    </citation>
    <scope>NUCLEOTIDE SEQUENCE [LARGE SCALE GENOMIC DNA]</scope>
    <source>
        <strain evidence="1 2">CBS 166.37</strain>
    </source>
</reference>
<proteinExistence type="predicted"/>
<sequence length="128" mass="13335">MMGFFHRAGNTFTVPSSYSGSSSSGSSSPSLSIISPVLIACAGAIHTYGCGAYLTLTLTATLFNSFGRISNIVLPDTKAVVPRGTDNSSPVRSSYLHTCLSPFGTMIPYSVVTRGGLKSYKAASTCHL</sequence>
<name>A0A5C3M9N6_9AGAR</name>
<accession>A0A5C3M9N6</accession>
<organism evidence="1 2">
    <name type="scientific">Crucibulum laeve</name>
    <dbReference type="NCBI Taxonomy" id="68775"/>
    <lineage>
        <taxon>Eukaryota</taxon>
        <taxon>Fungi</taxon>
        <taxon>Dikarya</taxon>
        <taxon>Basidiomycota</taxon>
        <taxon>Agaricomycotina</taxon>
        <taxon>Agaricomycetes</taxon>
        <taxon>Agaricomycetidae</taxon>
        <taxon>Agaricales</taxon>
        <taxon>Agaricineae</taxon>
        <taxon>Nidulariaceae</taxon>
        <taxon>Crucibulum</taxon>
    </lineage>
</organism>
<keyword evidence="2" id="KW-1185">Reference proteome</keyword>
<evidence type="ECO:0000313" key="2">
    <source>
        <dbReference type="Proteomes" id="UP000308652"/>
    </source>
</evidence>
<dbReference type="EMBL" id="ML213593">
    <property type="protein sequence ID" value="TFK42119.1"/>
    <property type="molecule type" value="Genomic_DNA"/>
</dbReference>
<dbReference type="Proteomes" id="UP000308652">
    <property type="component" value="Unassembled WGS sequence"/>
</dbReference>